<dbReference type="Gene3D" id="3.20.20.140">
    <property type="entry name" value="Metal-dependent hydrolases"/>
    <property type="match status" value="1"/>
</dbReference>
<dbReference type="NCBIfam" id="NF006702">
    <property type="entry name" value="PRK09248.1"/>
    <property type="match status" value="1"/>
</dbReference>
<dbReference type="AlphaFoldDB" id="A0A2Z4UD11"/>
<dbReference type="InterPro" id="IPR003141">
    <property type="entry name" value="Pol/His_phosphatase_N"/>
</dbReference>
<dbReference type="OrthoDB" id="9808747at2"/>
<keyword evidence="3" id="KW-1185">Reference proteome</keyword>
<sequence>MRDILDVHTHTIASGHAYNTMREMAKAASEKGLELLGITEHAVSMPGTCGAFYFENLKMVERTMYGIELLLGAEVNIMDYRGAVDMADSTMKKMDLVIASLHIPCITPGTREENTNAYLEAMKNPYVNIIGHPDDGRYPVDYLALVQAAKEHGILLEVNNNSLDPRCTRQGGEENVRTMLKYCQKYKVPVVANSDAHTDTLVGFHKYAFEIFQDMEFPDELIVNRDAAELKKYVNKYKNL</sequence>
<proteinExistence type="predicted"/>
<dbReference type="PANTHER" id="PTHR36928">
    <property type="entry name" value="PHOSPHATASE YCDX-RELATED"/>
    <property type="match status" value="1"/>
</dbReference>
<dbReference type="GO" id="GO:0005829">
    <property type="term" value="C:cytosol"/>
    <property type="evidence" value="ECO:0007669"/>
    <property type="project" value="TreeGrafter"/>
</dbReference>
<dbReference type="PANTHER" id="PTHR36928:SF1">
    <property type="entry name" value="PHOSPHATASE YCDX-RELATED"/>
    <property type="match status" value="1"/>
</dbReference>
<protein>
    <submittedName>
        <fullName evidence="2">Phosphatase</fullName>
    </submittedName>
</protein>
<dbReference type="Proteomes" id="UP000250003">
    <property type="component" value="Chromosome"/>
</dbReference>
<organism evidence="2 3">
    <name type="scientific">Blautia argi</name>
    <dbReference type="NCBI Taxonomy" id="1912897"/>
    <lineage>
        <taxon>Bacteria</taxon>
        <taxon>Bacillati</taxon>
        <taxon>Bacillota</taxon>
        <taxon>Clostridia</taxon>
        <taxon>Lachnospirales</taxon>
        <taxon>Lachnospiraceae</taxon>
        <taxon>Blautia</taxon>
    </lineage>
</organism>
<dbReference type="CDD" id="cd07437">
    <property type="entry name" value="PHP_HisPPase_Ycdx_like"/>
    <property type="match status" value="1"/>
</dbReference>
<dbReference type="InterPro" id="IPR004013">
    <property type="entry name" value="PHP_dom"/>
</dbReference>
<evidence type="ECO:0000259" key="1">
    <source>
        <dbReference type="SMART" id="SM00481"/>
    </source>
</evidence>
<dbReference type="SUPFAM" id="SSF89550">
    <property type="entry name" value="PHP domain-like"/>
    <property type="match status" value="1"/>
</dbReference>
<dbReference type="Pfam" id="PF02811">
    <property type="entry name" value="PHP"/>
    <property type="match status" value="1"/>
</dbReference>
<reference evidence="3" key="1">
    <citation type="submission" date="2018-06" db="EMBL/GenBank/DDBJ databases">
        <title>Description of Blautia argi sp. nov., a new anaerobic isolated from dog feces.</title>
        <authorList>
            <person name="Chang Y.-H."/>
            <person name="Paek J."/>
            <person name="Shin Y."/>
        </authorList>
    </citation>
    <scope>NUCLEOTIDE SEQUENCE [LARGE SCALE GENOMIC DNA]</scope>
    <source>
        <strain evidence="3">KCTC 15426</strain>
    </source>
</reference>
<evidence type="ECO:0000313" key="2">
    <source>
        <dbReference type="EMBL" id="AWY98868.1"/>
    </source>
</evidence>
<dbReference type="InterPro" id="IPR050243">
    <property type="entry name" value="PHP_phosphatase"/>
</dbReference>
<dbReference type="KEGG" id="blau:DQQ01_12750"/>
<dbReference type="InterPro" id="IPR016195">
    <property type="entry name" value="Pol/histidinol_Pase-like"/>
</dbReference>
<feature type="domain" description="Polymerase/histidinol phosphatase N-terminal" evidence="1">
    <location>
        <begin position="5"/>
        <end position="79"/>
    </location>
</feature>
<dbReference type="SMART" id="SM00481">
    <property type="entry name" value="POLIIIAc"/>
    <property type="match status" value="1"/>
</dbReference>
<name>A0A2Z4UD11_9FIRM</name>
<dbReference type="GO" id="GO:0042578">
    <property type="term" value="F:phosphoric ester hydrolase activity"/>
    <property type="evidence" value="ECO:0007669"/>
    <property type="project" value="TreeGrafter"/>
</dbReference>
<accession>A0A2Z4UD11</accession>
<dbReference type="RefSeq" id="WP_111920354.1">
    <property type="nucleotide sequence ID" value="NZ_CAUWHR010000030.1"/>
</dbReference>
<evidence type="ECO:0000313" key="3">
    <source>
        <dbReference type="Proteomes" id="UP000250003"/>
    </source>
</evidence>
<dbReference type="GO" id="GO:0008270">
    <property type="term" value="F:zinc ion binding"/>
    <property type="evidence" value="ECO:0007669"/>
    <property type="project" value="TreeGrafter"/>
</dbReference>
<dbReference type="EMBL" id="CP030280">
    <property type="protein sequence ID" value="AWY98868.1"/>
    <property type="molecule type" value="Genomic_DNA"/>
</dbReference>
<gene>
    <name evidence="2" type="ORF">DQQ01_12750</name>
</gene>